<gene>
    <name evidence="2" type="ORF">BDV29DRAFT_154060</name>
</gene>
<dbReference type="Proteomes" id="UP000326565">
    <property type="component" value="Unassembled WGS sequence"/>
</dbReference>
<name>A0A5N5X8U2_9EURO</name>
<evidence type="ECO:0000256" key="1">
    <source>
        <dbReference type="SAM" id="MobiDB-lite"/>
    </source>
</evidence>
<proteinExistence type="predicted"/>
<accession>A0A5N5X8U2</accession>
<keyword evidence="3" id="KW-1185">Reference proteome</keyword>
<feature type="region of interest" description="Disordered" evidence="1">
    <location>
        <begin position="54"/>
        <end position="113"/>
    </location>
</feature>
<evidence type="ECO:0000313" key="3">
    <source>
        <dbReference type="Proteomes" id="UP000326565"/>
    </source>
</evidence>
<reference evidence="2 3" key="1">
    <citation type="submission" date="2019-04" db="EMBL/GenBank/DDBJ databases">
        <title>Friends and foes A comparative genomics study of 23 Aspergillus species from section Flavi.</title>
        <authorList>
            <consortium name="DOE Joint Genome Institute"/>
            <person name="Kjaerbolling I."/>
            <person name="Vesth T."/>
            <person name="Frisvad J.C."/>
            <person name="Nybo J.L."/>
            <person name="Theobald S."/>
            <person name="Kildgaard S."/>
            <person name="Isbrandt T."/>
            <person name="Kuo A."/>
            <person name="Sato A."/>
            <person name="Lyhne E.K."/>
            <person name="Kogle M.E."/>
            <person name="Wiebenga A."/>
            <person name="Kun R.S."/>
            <person name="Lubbers R.J."/>
            <person name="Makela M.R."/>
            <person name="Barry K."/>
            <person name="Chovatia M."/>
            <person name="Clum A."/>
            <person name="Daum C."/>
            <person name="Haridas S."/>
            <person name="He G."/>
            <person name="LaButti K."/>
            <person name="Lipzen A."/>
            <person name="Mondo S."/>
            <person name="Riley R."/>
            <person name="Salamov A."/>
            <person name="Simmons B.A."/>
            <person name="Magnuson J.K."/>
            <person name="Henrissat B."/>
            <person name="Mortensen U.H."/>
            <person name="Larsen T.O."/>
            <person name="Devries R.P."/>
            <person name="Grigoriev I.V."/>
            <person name="Machida M."/>
            <person name="Baker S.E."/>
            <person name="Andersen M.R."/>
        </authorList>
    </citation>
    <scope>NUCLEOTIDE SEQUENCE [LARGE SCALE GENOMIC DNA]</scope>
    <source>
        <strain evidence="2 3">CBS 151.66</strain>
    </source>
</reference>
<sequence>MKGRVRVKATATARKSTGANGVEKKGKNSNGSGGGSAKRDAVLARIAAILASRWGEGEEEEDWETGKTRVKEESRPNKRNSGPKKESRAKVKPEAKKDIKPKRELSPSFFGRGLGLGGPSFAPQYLGEMIYPEDEYFEEPCFDFPEEFDEGDPAWW</sequence>
<protein>
    <submittedName>
        <fullName evidence="2">Uncharacterized protein</fullName>
    </submittedName>
</protein>
<dbReference type="AlphaFoldDB" id="A0A5N5X8U2"/>
<feature type="compositionally biased region" description="Basic and acidic residues" evidence="1">
    <location>
        <begin position="83"/>
        <end position="105"/>
    </location>
</feature>
<feature type="region of interest" description="Disordered" evidence="1">
    <location>
        <begin position="1"/>
        <end position="38"/>
    </location>
</feature>
<evidence type="ECO:0000313" key="2">
    <source>
        <dbReference type="EMBL" id="KAB8077163.1"/>
    </source>
</evidence>
<feature type="compositionally biased region" description="Basic and acidic residues" evidence="1">
    <location>
        <begin position="64"/>
        <end position="76"/>
    </location>
</feature>
<dbReference type="EMBL" id="ML732172">
    <property type="protein sequence ID" value="KAB8077163.1"/>
    <property type="molecule type" value="Genomic_DNA"/>
</dbReference>
<organism evidence="2 3">
    <name type="scientific">Aspergillus leporis</name>
    <dbReference type="NCBI Taxonomy" id="41062"/>
    <lineage>
        <taxon>Eukaryota</taxon>
        <taxon>Fungi</taxon>
        <taxon>Dikarya</taxon>
        <taxon>Ascomycota</taxon>
        <taxon>Pezizomycotina</taxon>
        <taxon>Eurotiomycetes</taxon>
        <taxon>Eurotiomycetidae</taxon>
        <taxon>Eurotiales</taxon>
        <taxon>Aspergillaceae</taxon>
        <taxon>Aspergillus</taxon>
        <taxon>Aspergillus subgen. Circumdati</taxon>
    </lineage>
</organism>